<feature type="transmembrane region" description="Helical" evidence="1">
    <location>
        <begin position="83"/>
        <end position="106"/>
    </location>
</feature>
<evidence type="ECO:0000313" key="2">
    <source>
        <dbReference type="EMBL" id="SHJ64492.1"/>
    </source>
</evidence>
<dbReference type="Pfam" id="PF01944">
    <property type="entry name" value="SpoIIM"/>
    <property type="match status" value="1"/>
</dbReference>
<feature type="transmembrane region" description="Helical" evidence="1">
    <location>
        <begin position="143"/>
        <end position="163"/>
    </location>
</feature>
<dbReference type="NCBIfam" id="TIGR02831">
    <property type="entry name" value="spo_II_M"/>
    <property type="match status" value="1"/>
</dbReference>
<dbReference type="EMBL" id="FRAD01000005">
    <property type="protein sequence ID" value="SHJ64492.1"/>
    <property type="molecule type" value="Genomic_DNA"/>
</dbReference>
<dbReference type="STRING" id="1121331.SAMN02745248_00570"/>
<keyword evidence="1" id="KW-0472">Membrane</keyword>
<sequence length="211" mass="24228">MESCCEVKSGFQRIKSHILKNINLYIISFLFVTMGIIIGAISVKHMTMEDRQYALNWISESINSPQVETVKKIDILIVSIKNYIPMILCIWFLGLTVVGSPFVLICNIIKGYSLGYSFFFMVSNFGRLGVLVGFGAVVMQNLFYIPGIMEISVNSMDFSLKIIREKNEKVSFEKILRYSFRVLFMCFFMLFGSLIETFLTPQILKLLLPYL</sequence>
<feature type="transmembrane region" description="Helical" evidence="1">
    <location>
        <begin position="175"/>
        <end position="195"/>
    </location>
</feature>
<dbReference type="AlphaFoldDB" id="A0A1M6L036"/>
<keyword evidence="3" id="KW-1185">Reference proteome</keyword>
<gene>
    <name evidence="2" type="ORF">SAMN02745248_00570</name>
</gene>
<accession>A0A1M6L036</accession>
<dbReference type="RefSeq" id="WP_072902111.1">
    <property type="nucleotide sequence ID" value="NZ_FRAD01000005.1"/>
</dbReference>
<feature type="transmembrane region" description="Helical" evidence="1">
    <location>
        <begin position="22"/>
        <end position="43"/>
    </location>
</feature>
<name>A0A1M6L036_9CLOT</name>
<protein>
    <submittedName>
        <fullName evidence="2">Stage II sporulation protein M</fullName>
    </submittedName>
</protein>
<feature type="transmembrane region" description="Helical" evidence="1">
    <location>
        <begin position="118"/>
        <end position="137"/>
    </location>
</feature>
<dbReference type="InterPro" id="IPR002798">
    <property type="entry name" value="SpoIIM-like"/>
</dbReference>
<dbReference type="Proteomes" id="UP000183952">
    <property type="component" value="Unassembled WGS sequence"/>
</dbReference>
<keyword evidence="1" id="KW-1133">Transmembrane helix</keyword>
<dbReference type="InterPro" id="IPR014196">
    <property type="entry name" value="SpoIIM"/>
</dbReference>
<reference evidence="2 3" key="1">
    <citation type="submission" date="2016-11" db="EMBL/GenBank/DDBJ databases">
        <authorList>
            <person name="Jaros S."/>
            <person name="Januszkiewicz K."/>
            <person name="Wedrychowicz H."/>
        </authorList>
    </citation>
    <scope>NUCLEOTIDE SEQUENCE [LARGE SCALE GENOMIC DNA]</scope>
    <source>
        <strain evidence="2 3">DSM 3090</strain>
    </source>
</reference>
<organism evidence="2 3">
    <name type="scientific">Hathewaya proteolytica DSM 3090</name>
    <dbReference type="NCBI Taxonomy" id="1121331"/>
    <lineage>
        <taxon>Bacteria</taxon>
        <taxon>Bacillati</taxon>
        <taxon>Bacillota</taxon>
        <taxon>Clostridia</taxon>
        <taxon>Eubacteriales</taxon>
        <taxon>Clostridiaceae</taxon>
        <taxon>Hathewaya</taxon>
    </lineage>
</organism>
<dbReference type="PIRSF" id="PIRSF038973">
    <property type="entry name" value="SpoIIM"/>
    <property type="match status" value="1"/>
</dbReference>
<evidence type="ECO:0000256" key="1">
    <source>
        <dbReference type="SAM" id="Phobius"/>
    </source>
</evidence>
<evidence type="ECO:0000313" key="3">
    <source>
        <dbReference type="Proteomes" id="UP000183952"/>
    </source>
</evidence>
<keyword evidence="1" id="KW-0812">Transmembrane</keyword>
<proteinExistence type="predicted"/>